<evidence type="ECO:0000313" key="1">
    <source>
        <dbReference type="EMBL" id="KAB4165632.1"/>
    </source>
</evidence>
<dbReference type="EMBL" id="WCUG01000064">
    <property type="protein sequence ID" value="KAB4165632.1"/>
    <property type="molecule type" value="Genomic_DNA"/>
</dbReference>
<dbReference type="RefSeq" id="WP_151856436.1">
    <property type="nucleotide sequence ID" value="NZ_WCUG01000064.1"/>
</dbReference>
<protein>
    <submittedName>
        <fullName evidence="1">Uncharacterized protein</fullName>
    </submittedName>
</protein>
<evidence type="ECO:0000313" key="2">
    <source>
        <dbReference type="Proteomes" id="UP000433928"/>
    </source>
</evidence>
<reference evidence="1 2" key="1">
    <citation type="journal article" date="2019" name="Nat. Med.">
        <title>A library of human gut bacterial isolates paired with longitudinal multiomics data enables mechanistic microbiome research.</title>
        <authorList>
            <person name="Poyet M."/>
            <person name="Groussin M."/>
            <person name="Gibbons S.M."/>
            <person name="Avila-Pacheco J."/>
            <person name="Jiang X."/>
            <person name="Kearney S.M."/>
            <person name="Perrotta A.R."/>
            <person name="Berdy B."/>
            <person name="Zhao S."/>
            <person name="Lieberman T.D."/>
            <person name="Swanson P.K."/>
            <person name="Smith M."/>
            <person name="Roesemann S."/>
            <person name="Alexander J.E."/>
            <person name="Rich S.A."/>
            <person name="Livny J."/>
            <person name="Vlamakis H."/>
            <person name="Clish C."/>
            <person name="Bullock K."/>
            <person name="Deik A."/>
            <person name="Scott J."/>
            <person name="Pierce K.A."/>
            <person name="Xavier R.J."/>
            <person name="Alm E.J."/>
        </authorList>
    </citation>
    <scope>NUCLEOTIDE SEQUENCE [LARGE SCALE GENOMIC DNA]</scope>
    <source>
        <strain evidence="1 2">BIOML-A27</strain>
    </source>
</reference>
<gene>
    <name evidence="1" type="ORF">GAQ59_22010</name>
</gene>
<dbReference type="Proteomes" id="UP000433928">
    <property type="component" value="Unassembled WGS sequence"/>
</dbReference>
<accession>A0A6A2FU04</accession>
<comment type="caution">
    <text evidence="1">The sequence shown here is derived from an EMBL/GenBank/DDBJ whole genome shotgun (WGS) entry which is preliminary data.</text>
</comment>
<proteinExistence type="predicted"/>
<dbReference type="AlphaFoldDB" id="A0A6A2FU04"/>
<name>A0A6A2FU04_BACUN</name>
<sequence length="62" mass="7050">MNFCEIRGTEMSDTPMSFPCKDVGSPDKEQRQKLQRLVGITDNNAETICCTPHPFIHSRQIP</sequence>
<organism evidence="1 2">
    <name type="scientific">Bacteroides uniformis</name>
    <dbReference type="NCBI Taxonomy" id="820"/>
    <lineage>
        <taxon>Bacteria</taxon>
        <taxon>Pseudomonadati</taxon>
        <taxon>Bacteroidota</taxon>
        <taxon>Bacteroidia</taxon>
        <taxon>Bacteroidales</taxon>
        <taxon>Bacteroidaceae</taxon>
        <taxon>Bacteroides</taxon>
    </lineage>
</organism>